<dbReference type="PANTHER" id="PTHR42714">
    <property type="entry name" value="TRNA MODIFICATION GTPASE GTPBP3"/>
    <property type="match status" value="1"/>
</dbReference>
<comment type="caution">
    <text evidence="9">The sequence shown here is derived from an EMBL/GenBank/DDBJ whole genome shotgun (WGS) entry which is preliminary data.</text>
</comment>
<dbReference type="NCBIfam" id="TIGR00231">
    <property type="entry name" value="small_GTP"/>
    <property type="match status" value="1"/>
</dbReference>
<sequence>MSAAGTIYALSSAPGPAGVAVVRLSGPDAAEAVLALTGREVPKPRLASLRQLKDEAGALIDEALVLWFEQPHSFTGEDVAELHLHGGRAVLAALFARLGSLPGLRMAEAGEFSRRAFEHGRFDLTAAEGIGDLIAADTEAQRRQALRQMQGALSALYDGWRNRLVHALAHLEADIDFSDEDLPEGVAAEVKPQLARLREEILAHMADSRRGERLRDGLMVAIVGAPNVGKSSLLNALARREAAIVSESPGTTRDVIEVHLDLGGYPVILADTAGLRESADKIESEGMRRALARAEAADLKIVVIDAAEPASAIPPETLALIDTDAVVAANKADIAVASQIATMAATPVQGRAVWPISVQSGAGMTDFLAALEAEVKDRIGLTAGVTITRARHREALADCVAALDRFLAGGAGPSAELAAEDARLAARALGRITGRVDVEDLLDVIFRDFCIGK</sequence>
<dbReference type="SMART" id="SM00382">
    <property type="entry name" value="AAA"/>
    <property type="match status" value="1"/>
</dbReference>
<dbReference type="PANTHER" id="PTHR42714:SF2">
    <property type="entry name" value="TRNA MODIFICATION GTPASE GTPBP3, MITOCHONDRIAL"/>
    <property type="match status" value="1"/>
</dbReference>
<feature type="binding site" evidence="6">
    <location>
        <begin position="330"/>
        <end position="333"/>
    </location>
    <ligand>
        <name>GTP</name>
        <dbReference type="ChEBI" id="CHEBI:37565"/>
    </ligand>
</feature>
<dbReference type="InterPro" id="IPR025867">
    <property type="entry name" value="MnmE_helical"/>
</dbReference>
<feature type="binding site" evidence="6">
    <location>
        <position position="453"/>
    </location>
    <ligand>
        <name>(6S)-5-formyl-5,6,7,8-tetrahydrofolate</name>
        <dbReference type="ChEBI" id="CHEBI:57457"/>
    </ligand>
</feature>
<keyword evidence="10" id="KW-1185">Reference proteome</keyword>
<evidence type="ECO:0000256" key="7">
    <source>
        <dbReference type="RuleBase" id="RU003313"/>
    </source>
</evidence>
<keyword evidence="4 6" id="KW-0630">Potassium</keyword>
<dbReference type="EMBL" id="JBHRYJ010000001">
    <property type="protein sequence ID" value="MFC3675527.1"/>
    <property type="molecule type" value="Genomic_DNA"/>
</dbReference>
<keyword evidence="6 9" id="KW-0378">Hydrolase</keyword>
<feature type="binding site" evidence="6">
    <location>
        <position position="23"/>
    </location>
    <ligand>
        <name>(6S)-5-formyl-5,6,7,8-tetrahydrofolate</name>
        <dbReference type="ChEBI" id="CHEBI:57457"/>
    </ligand>
</feature>
<reference evidence="10" key="1">
    <citation type="journal article" date="2019" name="Int. J. Syst. Evol. Microbiol.">
        <title>The Global Catalogue of Microorganisms (GCM) 10K type strain sequencing project: providing services to taxonomists for standard genome sequencing and annotation.</title>
        <authorList>
            <consortium name="The Broad Institute Genomics Platform"/>
            <consortium name="The Broad Institute Genome Sequencing Center for Infectious Disease"/>
            <person name="Wu L."/>
            <person name="Ma J."/>
        </authorList>
    </citation>
    <scope>NUCLEOTIDE SEQUENCE [LARGE SCALE GENOMIC DNA]</scope>
    <source>
        <strain evidence="10">KCTC 42182</strain>
    </source>
</reference>
<dbReference type="InterPro" id="IPR027266">
    <property type="entry name" value="TrmE/GcvT-like"/>
</dbReference>
<comment type="subunit">
    <text evidence="6">Homodimer. Heterotetramer of two MnmE and two MnmG subunits.</text>
</comment>
<dbReference type="SUPFAM" id="SSF52540">
    <property type="entry name" value="P-loop containing nucleoside triphosphate hydrolases"/>
    <property type="match status" value="1"/>
</dbReference>
<dbReference type="InterPro" id="IPR031168">
    <property type="entry name" value="G_TrmE"/>
</dbReference>
<keyword evidence="6" id="KW-0479">Metal-binding</keyword>
<dbReference type="InterPro" id="IPR027417">
    <property type="entry name" value="P-loop_NTPase"/>
</dbReference>
<evidence type="ECO:0000313" key="9">
    <source>
        <dbReference type="EMBL" id="MFC3675527.1"/>
    </source>
</evidence>
<keyword evidence="5 6" id="KW-0342">GTP-binding</keyword>
<feature type="domain" description="TrmE-type G" evidence="8">
    <location>
        <begin position="217"/>
        <end position="376"/>
    </location>
</feature>
<dbReference type="Pfam" id="PF01926">
    <property type="entry name" value="MMR_HSR1"/>
    <property type="match status" value="1"/>
</dbReference>
<evidence type="ECO:0000256" key="3">
    <source>
        <dbReference type="ARBA" id="ARBA00022741"/>
    </source>
</evidence>
<feature type="binding site" evidence="6">
    <location>
        <begin position="271"/>
        <end position="274"/>
    </location>
    <ligand>
        <name>GTP</name>
        <dbReference type="ChEBI" id="CHEBI:37565"/>
    </ligand>
</feature>
<dbReference type="GO" id="GO:0016787">
    <property type="term" value="F:hydrolase activity"/>
    <property type="evidence" value="ECO:0007669"/>
    <property type="project" value="UniProtKB-KW"/>
</dbReference>
<dbReference type="NCBIfam" id="NF003661">
    <property type="entry name" value="PRK05291.1-3"/>
    <property type="match status" value="1"/>
</dbReference>
<comment type="similarity">
    <text evidence="1 6 7">Belongs to the TRAFAC class TrmE-Era-EngA-EngB-Septin-like GTPase superfamily. TrmE GTPase family.</text>
</comment>
<dbReference type="NCBIfam" id="TIGR00450">
    <property type="entry name" value="mnmE_trmE_thdF"/>
    <property type="match status" value="1"/>
</dbReference>
<evidence type="ECO:0000259" key="8">
    <source>
        <dbReference type="PROSITE" id="PS51709"/>
    </source>
</evidence>
<feature type="binding site" evidence="6">
    <location>
        <begin position="227"/>
        <end position="232"/>
    </location>
    <ligand>
        <name>GTP</name>
        <dbReference type="ChEBI" id="CHEBI:37565"/>
    </ligand>
</feature>
<keyword evidence="6" id="KW-0963">Cytoplasm</keyword>
<comment type="function">
    <text evidence="6">Exhibits a very high intrinsic GTPase hydrolysis rate. Involved in the addition of a carboxymethylaminomethyl (cmnm) group at the wobble position (U34) of certain tRNAs, forming tRNA-cmnm(5)s(2)U34.</text>
</comment>
<dbReference type="InterPro" id="IPR027368">
    <property type="entry name" value="MnmE_dom2"/>
</dbReference>
<dbReference type="InterPro" id="IPR005225">
    <property type="entry name" value="Small_GTP-bd"/>
</dbReference>
<dbReference type="InterPro" id="IPR004520">
    <property type="entry name" value="GTPase_MnmE"/>
</dbReference>
<keyword evidence="2 6" id="KW-0819">tRNA processing</keyword>
<dbReference type="CDD" id="cd04164">
    <property type="entry name" value="trmE"/>
    <property type="match status" value="1"/>
</dbReference>
<feature type="binding site" evidence="6">
    <location>
        <position position="81"/>
    </location>
    <ligand>
        <name>(6S)-5-formyl-5,6,7,8-tetrahydrofolate</name>
        <dbReference type="ChEBI" id="CHEBI:57457"/>
    </ligand>
</feature>
<dbReference type="RefSeq" id="WP_379724257.1">
    <property type="nucleotide sequence ID" value="NZ_JBHRYJ010000001.1"/>
</dbReference>
<feature type="binding site" evidence="6">
    <location>
        <position position="231"/>
    </location>
    <ligand>
        <name>Mg(2+)</name>
        <dbReference type="ChEBI" id="CHEBI:18420"/>
    </ligand>
</feature>
<dbReference type="Gene3D" id="3.40.50.300">
    <property type="entry name" value="P-loop containing nucleotide triphosphate hydrolases"/>
    <property type="match status" value="1"/>
</dbReference>
<feature type="binding site" evidence="6">
    <location>
        <begin position="246"/>
        <end position="252"/>
    </location>
    <ligand>
        <name>GTP</name>
        <dbReference type="ChEBI" id="CHEBI:37565"/>
    </ligand>
</feature>
<keyword evidence="6" id="KW-0460">Magnesium</keyword>
<proteinExistence type="inferred from homology"/>
<evidence type="ECO:0000256" key="5">
    <source>
        <dbReference type="ARBA" id="ARBA00023134"/>
    </source>
</evidence>
<accession>A0ABV7VEQ0</accession>
<dbReference type="Gene3D" id="3.30.1360.120">
    <property type="entry name" value="Probable tRNA modification gtpase trme, domain 1"/>
    <property type="match status" value="1"/>
</dbReference>
<protein>
    <recommendedName>
        <fullName evidence="6">tRNA modification GTPase MnmE</fullName>
        <ecNumber evidence="6">3.6.-.-</ecNumber>
    </recommendedName>
</protein>
<dbReference type="PROSITE" id="PS51709">
    <property type="entry name" value="G_TRME"/>
    <property type="match status" value="1"/>
</dbReference>
<dbReference type="Pfam" id="PF10396">
    <property type="entry name" value="TrmE_N"/>
    <property type="match status" value="1"/>
</dbReference>
<dbReference type="InterPro" id="IPR018948">
    <property type="entry name" value="GTP-bd_TrmE_N"/>
</dbReference>
<comment type="cofactor">
    <cofactor evidence="6">
        <name>K(+)</name>
        <dbReference type="ChEBI" id="CHEBI:29103"/>
    </cofactor>
    <text evidence="6">Binds 1 potassium ion per subunit.</text>
</comment>
<dbReference type="CDD" id="cd14858">
    <property type="entry name" value="TrmE_N"/>
    <property type="match status" value="1"/>
</dbReference>
<gene>
    <name evidence="6 9" type="primary">mnmE</name>
    <name evidence="6" type="synonym">trmE</name>
    <name evidence="9" type="ORF">ACFOOQ_08235</name>
</gene>
<dbReference type="EC" id="3.6.-.-" evidence="6"/>
<feature type="binding site" evidence="6">
    <location>
        <position position="121"/>
    </location>
    <ligand>
        <name>(6S)-5-formyl-5,6,7,8-tetrahydrofolate</name>
        <dbReference type="ChEBI" id="CHEBI:57457"/>
    </ligand>
</feature>
<organism evidence="9 10">
    <name type="scientific">Ferrovibrio xuzhouensis</name>
    <dbReference type="NCBI Taxonomy" id="1576914"/>
    <lineage>
        <taxon>Bacteria</taxon>
        <taxon>Pseudomonadati</taxon>
        <taxon>Pseudomonadota</taxon>
        <taxon>Alphaproteobacteria</taxon>
        <taxon>Rhodospirillales</taxon>
        <taxon>Rhodospirillaceae</taxon>
        <taxon>Ferrovibrio</taxon>
    </lineage>
</organism>
<dbReference type="InterPro" id="IPR003593">
    <property type="entry name" value="AAA+_ATPase"/>
</dbReference>
<dbReference type="HAMAP" id="MF_00379">
    <property type="entry name" value="GTPase_MnmE"/>
    <property type="match status" value="1"/>
</dbReference>
<dbReference type="PRINTS" id="PR00326">
    <property type="entry name" value="GTP1OBG"/>
</dbReference>
<dbReference type="Pfam" id="PF12631">
    <property type="entry name" value="MnmE_helical"/>
    <property type="match status" value="1"/>
</dbReference>
<comment type="caution">
    <text evidence="6">Lacks conserved residue(s) required for the propagation of feature annotation.</text>
</comment>
<dbReference type="Proteomes" id="UP001595711">
    <property type="component" value="Unassembled WGS sequence"/>
</dbReference>
<comment type="subcellular location">
    <subcellularLocation>
        <location evidence="6">Cytoplasm</location>
    </subcellularLocation>
</comment>
<evidence type="ECO:0000256" key="2">
    <source>
        <dbReference type="ARBA" id="ARBA00022694"/>
    </source>
</evidence>
<dbReference type="Gene3D" id="1.20.120.430">
    <property type="entry name" value="tRNA modification GTPase MnmE domain 2"/>
    <property type="match status" value="1"/>
</dbReference>
<keyword evidence="3 6" id="KW-0547">Nucleotide-binding</keyword>
<evidence type="ECO:0000313" key="10">
    <source>
        <dbReference type="Proteomes" id="UP001595711"/>
    </source>
</evidence>
<evidence type="ECO:0000256" key="4">
    <source>
        <dbReference type="ARBA" id="ARBA00022958"/>
    </source>
</evidence>
<name>A0ABV7VEQ0_9PROT</name>
<dbReference type="InterPro" id="IPR006073">
    <property type="entry name" value="GTP-bd"/>
</dbReference>
<dbReference type="SUPFAM" id="SSF116878">
    <property type="entry name" value="TrmE connector domain"/>
    <property type="match status" value="1"/>
</dbReference>
<evidence type="ECO:0000256" key="6">
    <source>
        <dbReference type="HAMAP-Rule" id="MF_00379"/>
    </source>
</evidence>
<evidence type="ECO:0000256" key="1">
    <source>
        <dbReference type="ARBA" id="ARBA00011043"/>
    </source>
</evidence>
<feature type="binding site" evidence="6">
    <location>
        <position position="252"/>
    </location>
    <ligand>
        <name>Mg(2+)</name>
        <dbReference type="ChEBI" id="CHEBI:18420"/>
    </ligand>
</feature>